<protein>
    <submittedName>
        <fullName evidence="1">Uncharacterized protein</fullName>
    </submittedName>
</protein>
<accession>A0A223ECV7</accession>
<sequence length="66" mass="7393">MNAGTKGDFISTIPRVNGFKDAINDVGVTVTIQMSTYGYYGLQRGIERVVQVWTIQHLQPYSVQVM</sequence>
<evidence type="ECO:0000313" key="2">
    <source>
        <dbReference type="Proteomes" id="UP000214618"/>
    </source>
</evidence>
<evidence type="ECO:0000313" key="1">
    <source>
        <dbReference type="EMBL" id="ASS93069.1"/>
    </source>
</evidence>
<gene>
    <name evidence="1" type="ORF">BS1321_03280</name>
</gene>
<proteinExistence type="predicted"/>
<organism evidence="1 2">
    <name type="scientific">Peribacillus simplex NBRC 15720 = DSM 1321</name>
    <dbReference type="NCBI Taxonomy" id="1349754"/>
    <lineage>
        <taxon>Bacteria</taxon>
        <taxon>Bacillati</taxon>
        <taxon>Bacillota</taxon>
        <taxon>Bacilli</taxon>
        <taxon>Bacillales</taxon>
        <taxon>Bacillaceae</taxon>
        <taxon>Peribacillus</taxon>
    </lineage>
</organism>
<dbReference type="Proteomes" id="UP000214618">
    <property type="component" value="Chromosome"/>
</dbReference>
<dbReference type="AlphaFoldDB" id="A0A223ECV7"/>
<reference evidence="1 2" key="1">
    <citation type="submission" date="2016-10" db="EMBL/GenBank/DDBJ databases">
        <title>The whole genome sequencing and assembly of Bacillus simplex DSM 1321 strain.</title>
        <authorList>
            <person name="Park M.-K."/>
            <person name="Lee Y.-J."/>
            <person name="Yi H."/>
            <person name="Bahn Y.-S."/>
            <person name="Kim J.F."/>
            <person name="Lee D.-W."/>
        </authorList>
    </citation>
    <scope>NUCLEOTIDE SEQUENCE [LARGE SCALE GENOMIC DNA]</scope>
    <source>
        <strain evidence="1 2">DSM 1321</strain>
    </source>
</reference>
<name>A0A223ECV7_9BACI</name>
<dbReference type="EMBL" id="CP017704">
    <property type="protein sequence ID" value="ASS93069.1"/>
    <property type="molecule type" value="Genomic_DNA"/>
</dbReference>